<dbReference type="Proteomes" id="UP001594351">
    <property type="component" value="Unassembled WGS sequence"/>
</dbReference>
<evidence type="ECO:0000313" key="2">
    <source>
        <dbReference type="Proteomes" id="UP001594351"/>
    </source>
</evidence>
<reference evidence="1 2" key="1">
    <citation type="submission" date="2024-09" db="EMBL/GenBank/DDBJ databases">
        <title>Laminarin stimulates single cell rates of sulfate reduction while oxygen inhibits transcriptomic activity in coastal marine sediment.</title>
        <authorList>
            <person name="Lindsay M."/>
            <person name="Orcutt B."/>
            <person name="Emerson D."/>
            <person name="Stepanauskas R."/>
            <person name="D'Angelo T."/>
        </authorList>
    </citation>
    <scope>NUCLEOTIDE SEQUENCE [LARGE SCALE GENOMIC DNA]</scope>
    <source>
        <strain evidence="1">SAG AM-311-K15</strain>
    </source>
</reference>
<keyword evidence="2" id="KW-1185">Reference proteome</keyword>
<evidence type="ECO:0000313" key="1">
    <source>
        <dbReference type="EMBL" id="MFC1854223.1"/>
    </source>
</evidence>
<protein>
    <submittedName>
        <fullName evidence="1">Uncharacterized protein</fullName>
    </submittedName>
</protein>
<accession>A0ABV6Z722</accession>
<sequence>MLDELDYYRDERVIRRMLEYCGVPPALTQHFSLGHDYHRYDKGSLLNDRSDLSTLTDAMSTEYLVGWGRYLVENRNYGFESVKNFSMGWLLDKGLDIFRSIWDRENTIGIIDVEYFSRKYPGLAYADPESTYAKLEPFHRCLMHTLFHFGFNPLVLATGQGYHYVFRIHNASPLAERLVQIGHVEASTKDKYLQRGGRRDRIVTLEEGKRFDAIGKLIEFLVHLTIHQRDHFGTWLPVTIGDIAVGNEAQEAINVDLSCYANPLFMRDIRLPFSTHQKHKLQARKVGQWVSSNIPIQIAIPRYTPCNGNELSLFELLHNRRHFLNSANYAGAITTEIPECSHGLWNLLQAYYASPLHQFHIHYDWAQQENPFYWPYTYDRFDLRMVPPCVAHILAHPNPALLQPTQIQTVVRTLCSKEWWHPKHVAGLIRSKYERNFGWEIDWTKYDANMWALGWTRFYAGMLADGTDHKEDFNCLSHQQKGIAWADRPFCVQPFCGYSLSAYSQ</sequence>
<dbReference type="EMBL" id="JBHPBY010000779">
    <property type="protein sequence ID" value="MFC1854223.1"/>
    <property type="molecule type" value="Genomic_DNA"/>
</dbReference>
<organism evidence="1 2">
    <name type="scientific">candidate division CSSED10-310 bacterium</name>
    <dbReference type="NCBI Taxonomy" id="2855610"/>
    <lineage>
        <taxon>Bacteria</taxon>
        <taxon>Bacteria division CSSED10-310</taxon>
    </lineage>
</organism>
<comment type="caution">
    <text evidence="1">The sequence shown here is derived from an EMBL/GenBank/DDBJ whole genome shotgun (WGS) entry which is preliminary data.</text>
</comment>
<gene>
    <name evidence="1" type="ORF">ACFL27_28905</name>
</gene>
<name>A0ABV6Z722_UNCC1</name>
<proteinExistence type="predicted"/>